<comment type="caution">
    <text evidence="2">The sequence shown here is derived from an EMBL/GenBank/DDBJ whole genome shotgun (WGS) entry which is preliminary data.</text>
</comment>
<sequence>MASLEYDMPGARACGLGRSATEETVVPCRLEAAISEEQTPTQMVVQRMSWPWSRLDSTPVNPRRLSSHHLHLQLQRSSRLFDVRRLPTSPRTTIRGPTTGTSSRGSTFEVANRRAAVLYCAARAQLSERPAWWRGVCRVALARDGRSTRLFDVSLLPTSRRPFAFLRPTFVWQSWLLGMMRPTSAILPRGLVLVHRRLIAGLPGASSRRPSSSRATLSRGGVNKWQSCLRTQCALPVFSHNSHANFKD</sequence>
<evidence type="ECO:0000256" key="1">
    <source>
        <dbReference type="SAM" id="MobiDB-lite"/>
    </source>
</evidence>
<protein>
    <submittedName>
        <fullName evidence="2">Uncharacterized protein</fullName>
    </submittedName>
</protein>
<dbReference type="EMBL" id="JBBWRZ010000015">
    <property type="protein sequence ID" value="KAK8222761.1"/>
    <property type="molecule type" value="Genomic_DNA"/>
</dbReference>
<feature type="region of interest" description="Disordered" evidence="1">
    <location>
        <begin position="88"/>
        <end position="107"/>
    </location>
</feature>
<reference evidence="2 3" key="1">
    <citation type="submission" date="2024-04" db="EMBL/GenBank/DDBJ databases">
        <title>Phyllosticta paracitricarpa is synonymous to the EU quarantine fungus P. citricarpa based on phylogenomic analyses.</title>
        <authorList>
            <consortium name="Lawrence Berkeley National Laboratory"/>
            <person name="Van Ingen-Buijs V.A."/>
            <person name="Van Westerhoven A.C."/>
            <person name="Haridas S."/>
            <person name="Skiadas P."/>
            <person name="Martin F."/>
            <person name="Groenewald J.Z."/>
            <person name="Crous P.W."/>
            <person name="Seidl M.F."/>
        </authorList>
    </citation>
    <scope>NUCLEOTIDE SEQUENCE [LARGE SCALE GENOMIC DNA]</scope>
    <source>
        <strain evidence="2 3">CBS 123374</strain>
    </source>
</reference>
<keyword evidence="3" id="KW-1185">Reference proteome</keyword>
<proteinExistence type="predicted"/>
<accession>A0ABR1Y8S6</accession>
<evidence type="ECO:0000313" key="2">
    <source>
        <dbReference type="EMBL" id="KAK8222761.1"/>
    </source>
</evidence>
<dbReference type="Proteomes" id="UP001492380">
    <property type="component" value="Unassembled WGS sequence"/>
</dbReference>
<organism evidence="2 3">
    <name type="scientific">Phyllosticta capitalensis</name>
    <dbReference type="NCBI Taxonomy" id="121624"/>
    <lineage>
        <taxon>Eukaryota</taxon>
        <taxon>Fungi</taxon>
        <taxon>Dikarya</taxon>
        <taxon>Ascomycota</taxon>
        <taxon>Pezizomycotina</taxon>
        <taxon>Dothideomycetes</taxon>
        <taxon>Dothideomycetes incertae sedis</taxon>
        <taxon>Botryosphaeriales</taxon>
        <taxon>Phyllostictaceae</taxon>
        <taxon>Phyllosticta</taxon>
    </lineage>
</organism>
<name>A0ABR1Y8S6_9PEZI</name>
<evidence type="ECO:0000313" key="3">
    <source>
        <dbReference type="Proteomes" id="UP001492380"/>
    </source>
</evidence>
<gene>
    <name evidence="2" type="ORF">HDK90DRAFT_120176</name>
</gene>